<dbReference type="Proteomes" id="UP000199377">
    <property type="component" value="Unassembled WGS sequence"/>
</dbReference>
<gene>
    <name evidence="1" type="ORF">SAMN05216258_107350</name>
</gene>
<dbReference type="EMBL" id="FOQH01000007">
    <property type="protein sequence ID" value="SFI54885.1"/>
    <property type="molecule type" value="Genomic_DNA"/>
</dbReference>
<evidence type="ECO:0008006" key="3">
    <source>
        <dbReference type="Google" id="ProtNLM"/>
    </source>
</evidence>
<evidence type="ECO:0000313" key="1">
    <source>
        <dbReference type="EMBL" id="SFI54885.1"/>
    </source>
</evidence>
<protein>
    <recommendedName>
        <fullName evidence="3">Lysophospholipase</fullName>
    </recommendedName>
</protein>
<name>A0A1I3J4P4_9RHOB</name>
<accession>A0A1I3J4P4</accession>
<dbReference type="STRING" id="1114924.SAMN05216258_107350"/>
<dbReference type="RefSeq" id="WP_092861498.1">
    <property type="nucleotide sequence ID" value="NZ_FOQH01000007.1"/>
</dbReference>
<dbReference type="AlphaFoldDB" id="A0A1I3J4P4"/>
<keyword evidence="2" id="KW-1185">Reference proteome</keyword>
<organism evidence="1 2">
    <name type="scientific">Albimonas pacifica</name>
    <dbReference type="NCBI Taxonomy" id="1114924"/>
    <lineage>
        <taxon>Bacteria</taxon>
        <taxon>Pseudomonadati</taxon>
        <taxon>Pseudomonadota</taxon>
        <taxon>Alphaproteobacteria</taxon>
        <taxon>Rhodobacterales</taxon>
        <taxon>Paracoccaceae</taxon>
        <taxon>Albimonas</taxon>
    </lineage>
</organism>
<dbReference type="Pfam" id="PF07370">
    <property type="entry name" value="DUF1489"/>
    <property type="match status" value="1"/>
</dbReference>
<sequence>MRDDLPPETPPRLHIVKLCVGAESVEDLETWQRARAAEALATGRDPRPVHVTRMWPKKEEEITSSGGSLYWVIKGVILARQRIEEMREVDRGDGVRRCALVLDPEIVRTQPAPRRPFQGWRYLAPEAAPGDLDAPGAPAADLPPELARALSDLGVR</sequence>
<proteinExistence type="predicted"/>
<dbReference type="OrthoDB" id="9798292at2"/>
<evidence type="ECO:0000313" key="2">
    <source>
        <dbReference type="Proteomes" id="UP000199377"/>
    </source>
</evidence>
<dbReference type="PIRSF" id="PIRSF032025">
    <property type="entry name" value="UCP032025"/>
    <property type="match status" value="1"/>
</dbReference>
<dbReference type="InterPro" id="IPR008320">
    <property type="entry name" value="UCP032025"/>
</dbReference>
<reference evidence="1 2" key="1">
    <citation type="submission" date="2016-10" db="EMBL/GenBank/DDBJ databases">
        <authorList>
            <person name="de Groot N.N."/>
        </authorList>
    </citation>
    <scope>NUCLEOTIDE SEQUENCE [LARGE SCALE GENOMIC DNA]</scope>
    <source>
        <strain evidence="1 2">CGMCC 1.11030</strain>
    </source>
</reference>